<evidence type="ECO:0000313" key="4">
    <source>
        <dbReference type="EMBL" id="TFB99660.1"/>
    </source>
</evidence>
<feature type="transmembrane region" description="Helical" evidence="2">
    <location>
        <begin position="103"/>
        <end position="122"/>
    </location>
</feature>
<dbReference type="InterPro" id="IPR006976">
    <property type="entry name" value="VanZ-like"/>
</dbReference>
<organism evidence="4 5">
    <name type="scientific">Cryobacterium mannosilyticum</name>
    <dbReference type="NCBI Taxonomy" id="1259190"/>
    <lineage>
        <taxon>Bacteria</taxon>
        <taxon>Bacillati</taxon>
        <taxon>Actinomycetota</taxon>
        <taxon>Actinomycetes</taxon>
        <taxon>Micrococcales</taxon>
        <taxon>Microbacteriaceae</taxon>
        <taxon>Cryobacterium</taxon>
    </lineage>
</organism>
<name>A0A4V6QGP7_9MICO</name>
<feature type="transmembrane region" description="Helical" evidence="2">
    <location>
        <begin position="78"/>
        <end position="96"/>
    </location>
</feature>
<evidence type="ECO:0000313" key="5">
    <source>
        <dbReference type="Proteomes" id="UP000297643"/>
    </source>
</evidence>
<comment type="caution">
    <text evidence="4">The sequence shown here is derived from an EMBL/GenBank/DDBJ whole genome shotgun (WGS) entry which is preliminary data.</text>
</comment>
<dbReference type="RefSeq" id="WP_134510938.1">
    <property type="nucleotide sequence ID" value="NZ_SOFM01000050.1"/>
</dbReference>
<dbReference type="EMBL" id="SOFM01000050">
    <property type="protein sequence ID" value="TFB99660.1"/>
    <property type="molecule type" value="Genomic_DNA"/>
</dbReference>
<evidence type="ECO:0000256" key="1">
    <source>
        <dbReference type="SAM" id="MobiDB-lite"/>
    </source>
</evidence>
<feature type="compositionally biased region" description="Basic residues" evidence="1">
    <location>
        <begin position="199"/>
        <end position="209"/>
    </location>
</feature>
<reference evidence="4 5" key="1">
    <citation type="submission" date="2019-03" db="EMBL/GenBank/DDBJ databases">
        <title>Genomics of glacier-inhabiting Cryobacterium strains.</title>
        <authorList>
            <person name="Liu Q."/>
            <person name="Xin Y.-H."/>
        </authorList>
    </citation>
    <scope>NUCLEOTIDE SEQUENCE [LARGE SCALE GENOMIC DNA]</scope>
    <source>
        <strain evidence="4 5">RHLT2-21</strain>
    </source>
</reference>
<evidence type="ECO:0000259" key="3">
    <source>
        <dbReference type="Pfam" id="PF04892"/>
    </source>
</evidence>
<accession>A0A4V6QGP7</accession>
<protein>
    <submittedName>
        <fullName evidence="4">VanZ family protein</fullName>
    </submittedName>
</protein>
<evidence type="ECO:0000256" key="2">
    <source>
        <dbReference type="SAM" id="Phobius"/>
    </source>
</evidence>
<keyword evidence="2" id="KW-0472">Membrane</keyword>
<feature type="region of interest" description="Disordered" evidence="1">
    <location>
        <begin position="158"/>
        <end position="209"/>
    </location>
</feature>
<dbReference type="Proteomes" id="UP000297643">
    <property type="component" value="Unassembled WGS sequence"/>
</dbReference>
<feature type="transmembrane region" description="Helical" evidence="2">
    <location>
        <begin position="134"/>
        <end position="154"/>
    </location>
</feature>
<feature type="transmembrane region" description="Helical" evidence="2">
    <location>
        <begin position="25"/>
        <end position="43"/>
    </location>
</feature>
<gene>
    <name evidence="4" type="ORF">E3O32_16550</name>
</gene>
<dbReference type="Pfam" id="PF04892">
    <property type="entry name" value="VanZ"/>
    <property type="match status" value="1"/>
</dbReference>
<sequence>MGTRHSPANGSLATAARRHGTLHRWTFWLTAAYLVALILIAFWPTPVDRSAHHDILGVLRWLQLHGAPPWLRYDVVEFSANIALFAPVGVFVVILAGARRWWLALLTGLAASCAIELGQLLFLPDRFATVADVVANTAGAAVGTSLGPLLLALAPSLSGRTGRTPSPRPATVQQGPSTPPYPEEDFDREAPNPMSASRLSRRRQAPREH</sequence>
<feature type="domain" description="VanZ-like" evidence="3">
    <location>
        <begin position="31"/>
        <end position="148"/>
    </location>
</feature>
<dbReference type="AlphaFoldDB" id="A0A4V6QGP7"/>
<keyword evidence="2" id="KW-0812">Transmembrane</keyword>
<proteinExistence type="predicted"/>
<keyword evidence="5" id="KW-1185">Reference proteome</keyword>
<keyword evidence="2" id="KW-1133">Transmembrane helix</keyword>